<evidence type="ECO:0008006" key="3">
    <source>
        <dbReference type="Google" id="ProtNLM"/>
    </source>
</evidence>
<accession>A0A917HLB7</accession>
<protein>
    <recommendedName>
        <fullName evidence="3">YjzC family protein</fullName>
    </recommendedName>
</protein>
<reference evidence="1" key="1">
    <citation type="journal article" date="2014" name="Int. J. Syst. Evol. Microbiol.">
        <title>Complete genome sequence of Corynebacterium casei LMG S-19264T (=DSM 44701T), isolated from a smear-ripened cheese.</title>
        <authorList>
            <consortium name="US DOE Joint Genome Institute (JGI-PGF)"/>
            <person name="Walter F."/>
            <person name="Albersmeier A."/>
            <person name="Kalinowski J."/>
            <person name="Ruckert C."/>
        </authorList>
    </citation>
    <scope>NUCLEOTIDE SEQUENCE</scope>
    <source>
        <strain evidence="1">CGMCC 1.12754</strain>
    </source>
</reference>
<dbReference type="EMBL" id="BMFR01000016">
    <property type="protein sequence ID" value="GGG83227.1"/>
    <property type="molecule type" value="Genomic_DNA"/>
</dbReference>
<proteinExistence type="predicted"/>
<sequence length="55" mass="6301">MDNNHREYRTGQGVPKNGEYICQSGKTVTFNENEEFPVCPVSGEETGWQHKDVKE</sequence>
<dbReference type="Proteomes" id="UP000622860">
    <property type="component" value="Unassembled WGS sequence"/>
</dbReference>
<comment type="caution">
    <text evidence="1">The sequence shown here is derived from an EMBL/GenBank/DDBJ whole genome shotgun (WGS) entry which is preliminary data.</text>
</comment>
<gene>
    <name evidence="1" type="ORF">GCM10011398_31010</name>
</gene>
<organism evidence="1 2">
    <name type="scientific">Virgibacillus oceani</name>
    <dbReference type="NCBI Taxonomy" id="1479511"/>
    <lineage>
        <taxon>Bacteria</taxon>
        <taxon>Bacillati</taxon>
        <taxon>Bacillota</taxon>
        <taxon>Bacilli</taxon>
        <taxon>Bacillales</taxon>
        <taxon>Bacillaceae</taxon>
        <taxon>Virgibacillus</taxon>
    </lineage>
</organism>
<dbReference type="AlphaFoldDB" id="A0A917HLB7"/>
<evidence type="ECO:0000313" key="2">
    <source>
        <dbReference type="Proteomes" id="UP000622860"/>
    </source>
</evidence>
<evidence type="ECO:0000313" key="1">
    <source>
        <dbReference type="EMBL" id="GGG83227.1"/>
    </source>
</evidence>
<dbReference type="RefSeq" id="WP_188456285.1">
    <property type="nucleotide sequence ID" value="NZ_BMFR01000016.1"/>
</dbReference>
<keyword evidence="2" id="KW-1185">Reference proteome</keyword>
<name>A0A917HLB7_9BACI</name>
<reference evidence="1" key="2">
    <citation type="submission" date="2020-09" db="EMBL/GenBank/DDBJ databases">
        <authorList>
            <person name="Sun Q."/>
            <person name="Zhou Y."/>
        </authorList>
    </citation>
    <scope>NUCLEOTIDE SEQUENCE</scope>
    <source>
        <strain evidence="1">CGMCC 1.12754</strain>
    </source>
</reference>